<proteinExistence type="predicted"/>
<comment type="caution">
    <text evidence="1">The sequence shown here is derived from an EMBL/GenBank/DDBJ whole genome shotgun (WGS) entry which is preliminary data.</text>
</comment>
<evidence type="ECO:0000313" key="1">
    <source>
        <dbReference type="EMBL" id="PNX79837.1"/>
    </source>
</evidence>
<evidence type="ECO:0000313" key="2">
    <source>
        <dbReference type="Proteomes" id="UP000236291"/>
    </source>
</evidence>
<dbReference type="Proteomes" id="UP000236291">
    <property type="component" value="Unassembled WGS sequence"/>
</dbReference>
<name>A0A2K3LMT9_TRIPR</name>
<protein>
    <submittedName>
        <fullName evidence="1">Uncharacterized protein</fullName>
    </submittedName>
</protein>
<reference evidence="1 2" key="1">
    <citation type="journal article" date="2014" name="Am. J. Bot.">
        <title>Genome assembly and annotation for red clover (Trifolium pratense; Fabaceae).</title>
        <authorList>
            <person name="Istvanek J."/>
            <person name="Jaros M."/>
            <person name="Krenek A."/>
            <person name="Repkova J."/>
        </authorList>
    </citation>
    <scope>NUCLEOTIDE SEQUENCE [LARGE SCALE GENOMIC DNA]</scope>
    <source>
        <strain evidence="2">cv. Tatra</strain>
        <tissue evidence="1">Young leaves</tissue>
    </source>
</reference>
<dbReference type="AlphaFoldDB" id="A0A2K3LMT9"/>
<reference evidence="1 2" key="2">
    <citation type="journal article" date="2017" name="Front. Plant Sci.">
        <title>Gene Classification and Mining of Molecular Markers Useful in Red Clover (Trifolium pratense) Breeding.</title>
        <authorList>
            <person name="Istvanek J."/>
            <person name="Dluhosova J."/>
            <person name="Dluhos P."/>
            <person name="Patkova L."/>
            <person name="Nedelnik J."/>
            <person name="Repkova J."/>
        </authorList>
    </citation>
    <scope>NUCLEOTIDE SEQUENCE [LARGE SCALE GENOMIC DNA]</scope>
    <source>
        <strain evidence="2">cv. Tatra</strain>
        <tissue evidence="1">Young leaves</tissue>
    </source>
</reference>
<gene>
    <name evidence="1" type="ORF">L195_g035827</name>
</gene>
<dbReference type="EMBL" id="ASHM01036728">
    <property type="protein sequence ID" value="PNX79837.1"/>
    <property type="molecule type" value="Genomic_DNA"/>
</dbReference>
<sequence length="106" mass="12374">MSEPWLKKKDGLWVQSPQERDVANYIIAVPLFDTVEEDKFVWVDDVYENYSVKSGYNMLNPTLADVTRTEHEVLRSGSGFGRCTRHRKLSTCYGVFARSVYKREFD</sequence>
<accession>A0A2K3LMT9</accession>
<organism evidence="1 2">
    <name type="scientific">Trifolium pratense</name>
    <name type="common">Red clover</name>
    <dbReference type="NCBI Taxonomy" id="57577"/>
    <lineage>
        <taxon>Eukaryota</taxon>
        <taxon>Viridiplantae</taxon>
        <taxon>Streptophyta</taxon>
        <taxon>Embryophyta</taxon>
        <taxon>Tracheophyta</taxon>
        <taxon>Spermatophyta</taxon>
        <taxon>Magnoliopsida</taxon>
        <taxon>eudicotyledons</taxon>
        <taxon>Gunneridae</taxon>
        <taxon>Pentapetalae</taxon>
        <taxon>rosids</taxon>
        <taxon>fabids</taxon>
        <taxon>Fabales</taxon>
        <taxon>Fabaceae</taxon>
        <taxon>Papilionoideae</taxon>
        <taxon>50 kb inversion clade</taxon>
        <taxon>NPAAA clade</taxon>
        <taxon>Hologalegina</taxon>
        <taxon>IRL clade</taxon>
        <taxon>Trifolieae</taxon>
        <taxon>Trifolium</taxon>
    </lineage>
</organism>